<dbReference type="EMBL" id="JBHSSE010000005">
    <property type="protein sequence ID" value="MFC6200842.1"/>
    <property type="molecule type" value="Genomic_DNA"/>
</dbReference>
<feature type="transmembrane region" description="Helical" evidence="1">
    <location>
        <begin position="12"/>
        <end position="34"/>
    </location>
</feature>
<keyword evidence="1" id="KW-0812">Transmembrane</keyword>
<keyword evidence="3" id="KW-1185">Reference proteome</keyword>
<protein>
    <submittedName>
        <fullName evidence="2">Polysaccharide biosynthesis protein</fullName>
    </submittedName>
</protein>
<organism evidence="2 3">
    <name type="scientific">Lactiplantibacillus nangangensis</name>
    <dbReference type="NCBI Taxonomy" id="2559917"/>
    <lineage>
        <taxon>Bacteria</taxon>
        <taxon>Bacillati</taxon>
        <taxon>Bacillota</taxon>
        <taxon>Bacilli</taxon>
        <taxon>Lactobacillales</taxon>
        <taxon>Lactobacillaceae</taxon>
        <taxon>Lactiplantibacillus</taxon>
    </lineage>
</organism>
<gene>
    <name evidence="2" type="ORF">ACFP1L_02895</name>
</gene>
<keyword evidence="1" id="KW-1133">Transmembrane helix</keyword>
<proteinExistence type="predicted"/>
<evidence type="ECO:0000313" key="3">
    <source>
        <dbReference type="Proteomes" id="UP001596171"/>
    </source>
</evidence>
<comment type="caution">
    <text evidence="2">The sequence shown here is derived from an EMBL/GenBank/DDBJ whole genome shotgun (WGS) entry which is preliminary data.</text>
</comment>
<evidence type="ECO:0000256" key="1">
    <source>
        <dbReference type="SAM" id="Phobius"/>
    </source>
</evidence>
<sequence>MSSYQPKDRLRLAWHWLPMEILILVIFLAGGWGVSRLIAKPIYQANIELTIQHRTKKGQSRAKLATIRKRDIADISQFNVMPRQPSVLYEASEYAYTHYGYWQQIQDLSESVSATAVPDKPVLRLTVQSSSKQVAQQNVQAFNVAVKDSLKVLNGYQVYSGSIATQFVANNIQYSVYKFAIILGILAAVTTPYLVKYVMGDCDELVVKDQK</sequence>
<evidence type="ECO:0000313" key="2">
    <source>
        <dbReference type="EMBL" id="MFC6200842.1"/>
    </source>
</evidence>
<reference evidence="3" key="1">
    <citation type="journal article" date="2019" name="Int. J. Syst. Evol. Microbiol.">
        <title>The Global Catalogue of Microorganisms (GCM) 10K type strain sequencing project: providing services to taxonomists for standard genome sequencing and annotation.</title>
        <authorList>
            <consortium name="The Broad Institute Genomics Platform"/>
            <consortium name="The Broad Institute Genome Sequencing Center for Infectious Disease"/>
            <person name="Wu L."/>
            <person name="Ma J."/>
        </authorList>
    </citation>
    <scope>NUCLEOTIDE SEQUENCE [LARGE SCALE GENOMIC DNA]</scope>
    <source>
        <strain evidence="3">CCM 8930</strain>
    </source>
</reference>
<name>A0ABW1SHQ7_9LACO</name>
<accession>A0ABW1SHQ7</accession>
<dbReference type="Proteomes" id="UP001596171">
    <property type="component" value="Unassembled WGS sequence"/>
</dbReference>
<dbReference type="RefSeq" id="WP_379855514.1">
    <property type="nucleotide sequence ID" value="NZ_JBHSSE010000005.1"/>
</dbReference>
<keyword evidence="1" id="KW-0472">Membrane</keyword>